<accession>A0A1G4G6Y5</accession>
<keyword evidence="2" id="KW-1185">Reference proteome</keyword>
<gene>
    <name evidence="1" type="ORF">ING2E5A_1404</name>
</gene>
<organism evidence="1 2">
    <name type="scientific">Petrimonas mucosa</name>
    <dbReference type="NCBI Taxonomy" id="1642646"/>
    <lineage>
        <taxon>Bacteria</taxon>
        <taxon>Pseudomonadati</taxon>
        <taxon>Bacteroidota</taxon>
        <taxon>Bacteroidia</taxon>
        <taxon>Bacteroidales</taxon>
        <taxon>Dysgonomonadaceae</taxon>
        <taxon>Petrimonas</taxon>
    </lineage>
</organism>
<sequence length="80" mass="8675">MKSEAKLLLGLGIGIALGAAVGYIMGSDRREEWLDQANAFADKVRANVKSAIYKGKSEVSDLKEDIDDIAEIAKKELAKH</sequence>
<evidence type="ECO:0000313" key="1">
    <source>
        <dbReference type="EMBL" id="SCM57573.1"/>
    </source>
</evidence>
<name>A0A1G4G6Y5_9BACT</name>
<proteinExistence type="predicted"/>
<evidence type="ECO:0008006" key="3">
    <source>
        <dbReference type="Google" id="ProtNLM"/>
    </source>
</evidence>
<dbReference type="AlphaFoldDB" id="A0A1G4G6Y5"/>
<dbReference type="RefSeq" id="WP_071136759.1">
    <property type="nucleotide sequence ID" value="NZ_DUQN01000023.1"/>
</dbReference>
<dbReference type="EMBL" id="LT608328">
    <property type="protein sequence ID" value="SCM57573.1"/>
    <property type="molecule type" value="Genomic_DNA"/>
</dbReference>
<protein>
    <recommendedName>
        <fullName evidence="3">YtxH domain-containing protein</fullName>
    </recommendedName>
</protein>
<evidence type="ECO:0000313" key="2">
    <source>
        <dbReference type="Proteomes" id="UP000178485"/>
    </source>
</evidence>
<dbReference type="KEGG" id="pmuc:ING2E5A_1404"/>
<dbReference type="Proteomes" id="UP000178485">
    <property type="component" value="Chromosome i"/>
</dbReference>
<reference evidence="1 2" key="1">
    <citation type="submission" date="2016-08" db="EMBL/GenBank/DDBJ databases">
        <authorList>
            <person name="Seilhamer J.J."/>
        </authorList>
    </citation>
    <scope>NUCLEOTIDE SEQUENCE [LARGE SCALE GENOMIC DNA]</scope>
    <source>
        <strain evidence="1">ING2-E5A</strain>
    </source>
</reference>
<dbReference type="STRING" id="1642646.ING2E5A_1404"/>